<dbReference type="PANTHER" id="PTHR37528">
    <property type="entry name" value="UPF0149 PROTEIN YGFB"/>
    <property type="match status" value="1"/>
</dbReference>
<dbReference type="NCBIfam" id="TIGR02292">
    <property type="entry name" value="ygfB_yecA"/>
    <property type="match status" value="1"/>
</dbReference>
<dbReference type="RefSeq" id="WP_093331773.1">
    <property type="nucleotide sequence ID" value="NZ_AP027363.1"/>
</dbReference>
<dbReference type="InterPro" id="IPR011978">
    <property type="entry name" value="YgfB-like"/>
</dbReference>
<name>A0A1I0HFZ6_THASX</name>
<proteinExistence type="inferred from homology"/>
<dbReference type="GO" id="GO:0005829">
    <property type="term" value="C:cytosol"/>
    <property type="evidence" value="ECO:0007669"/>
    <property type="project" value="TreeGrafter"/>
</dbReference>
<organism evidence="2 3">
    <name type="scientific">Thalassotalea agarivorans</name>
    <name type="common">Thalassomonas agarivorans</name>
    <dbReference type="NCBI Taxonomy" id="349064"/>
    <lineage>
        <taxon>Bacteria</taxon>
        <taxon>Pseudomonadati</taxon>
        <taxon>Pseudomonadota</taxon>
        <taxon>Gammaproteobacteria</taxon>
        <taxon>Alteromonadales</taxon>
        <taxon>Colwelliaceae</taxon>
        <taxon>Thalassotalea</taxon>
    </lineage>
</organism>
<dbReference type="OrthoDB" id="9783391at2"/>
<reference evidence="2 3" key="1">
    <citation type="submission" date="2016-10" db="EMBL/GenBank/DDBJ databases">
        <authorList>
            <person name="de Groot N.N."/>
        </authorList>
    </citation>
    <scope>NUCLEOTIDE SEQUENCE [LARGE SCALE GENOMIC DNA]</scope>
    <source>
        <strain evidence="2 3">DSM 19706</strain>
    </source>
</reference>
<dbReference type="Proteomes" id="UP000199308">
    <property type="component" value="Unassembled WGS sequence"/>
</dbReference>
<dbReference type="Gene3D" id="1.20.120.740">
    <property type="entry name" value="YgfB uncharacterised protein family UPF0149, PF03695"/>
    <property type="match status" value="1"/>
</dbReference>
<gene>
    <name evidence="2" type="ORF">SAMN05660429_02785</name>
</gene>
<evidence type="ECO:0008006" key="4">
    <source>
        <dbReference type="Google" id="ProtNLM"/>
    </source>
</evidence>
<evidence type="ECO:0000313" key="2">
    <source>
        <dbReference type="EMBL" id="SET82620.1"/>
    </source>
</evidence>
<sequence>MTNQETIDFASLQAALTSNDVQLHASELHGVISGLISAGMPFESSEYLTIINDMFNNGEGLPINAKNTVKGMVSQTWQAMLDDQFAFQLLLPDDDESLLERCHALAVWVQGYNLGFGLQQTSKASLSDDVKEVLNDFSEIANLSEDLEEDEDTEQAFYEISEYVRISSLLCFSELGVPPEDKKAQETLH</sequence>
<comment type="similarity">
    <text evidence="1">Belongs to the UPF0149 family.</text>
</comment>
<dbReference type="InterPro" id="IPR036255">
    <property type="entry name" value="YgfB-like_sf"/>
</dbReference>
<dbReference type="PANTHER" id="PTHR37528:SF1">
    <property type="entry name" value="UPF0149 PROTEIN YGFB"/>
    <property type="match status" value="1"/>
</dbReference>
<accession>A0A1I0HFZ6</accession>
<evidence type="ECO:0000256" key="1">
    <source>
        <dbReference type="ARBA" id="ARBA00038308"/>
    </source>
</evidence>
<dbReference type="SUPFAM" id="SSF101327">
    <property type="entry name" value="YgfB-like"/>
    <property type="match status" value="1"/>
</dbReference>
<keyword evidence="3" id="KW-1185">Reference proteome</keyword>
<dbReference type="EMBL" id="FOHK01000016">
    <property type="protein sequence ID" value="SET82620.1"/>
    <property type="molecule type" value="Genomic_DNA"/>
</dbReference>
<protein>
    <recommendedName>
        <fullName evidence="4">YecA family protein</fullName>
    </recommendedName>
</protein>
<evidence type="ECO:0000313" key="3">
    <source>
        <dbReference type="Proteomes" id="UP000199308"/>
    </source>
</evidence>
<dbReference type="STRING" id="349064.SAMN05660429_02785"/>
<dbReference type="AlphaFoldDB" id="A0A1I0HFZ6"/>
<dbReference type="Pfam" id="PF03695">
    <property type="entry name" value="UPF0149"/>
    <property type="match status" value="1"/>
</dbReference>